<dbReference type="Proteomes" id="UP000031668">
    <property type="component" value="Unassembled WGS sequence"/>
</dbReference>
<gene>
    <name evidence="1" type="ORF">RF11_01363</name>
</gene>
<accession>A0A0C2J1S2</accession>
<keyword evidence="2" id="KW-1185">Reference proteome</keyword>
<sequence length="126" mass="14953">MVMMILTMAHKHKFEGVEERKDTLLMCLGAPVFKIFSKFRVEAKPVDEIIKFLITTYDKRMSSKQAQGAFLIRKRKLSDESRCFEIELVKLYETGYAEKSEERLYLSIRGWYTKRQHHNRGAKMQI</sequence>
<evidence type="ECO:0000313" key="1">
    <source>
        <dbReference type="EMBL" id="KII71819.1"/>
    </source>
</evidence>
<reference evidence="1 2" key="1">
    <citation type="journal article" date="2014" name="Genome Biol. Evol.">
        <title>The genome of the myxosporean Thelohanellus kitauei shows adaptations to nutrient acquisition within its fish host.</title>
        <authorList>
            <person name="Yang Y."/>
            <person name="Xiong J."/>
            <person name="Zhou Z."/>
            <person name="Huo F."/>
            <person name="Miao W."/>
            <person name="Ran C."/>
            <person name="Liu Y."/>
            <person name="Zhang J."/>
            <person name="Feng J."/>
            <person name="Wang M."/>
            <person name="Wang M."/>
            <person name="Wang L."/>
            <person name="Yao B."/>
        </authorList>
    </citation>
    <scope>NUCLEOTIDE SEQUENCE [LARGE SCALE GENOMIC DNA]</scope>
    <source>
        <strain evidence="1">Wuqing</strain>
    </source>
</reference>
<dbReference type="EMBL" id="JWZT01001610">
    <property type="protein sequence ID" value="KII71819.1"/>
    <property type="molecule type" value="Genomic_DNA"/>
</dbReference>
<organism evidence="1 2">
    <name type="scientific">Thelohanellus kitauei</name>
    <name type="common">Myxosporean</name>
    <dbReference type="NCBI Taxonomy" id="669202"/>
    <lineage>
        <taxon>Eukaryota</taxon>
        <taxon>Metazoa</taxon>
        <taxon>Cnidaria</taxon>
        <taxon>Myxozoa</taxon>
        <taxon>Myxosporea</taxon>
        <taxon>Bivalvulida</taxon>
        <taxon>Platysporina</taxon>
        <taxon>Myxobolidae</taxon>
        <taxon>Thelohanellus</taxon>
    </lineage>
</organism>
<proteinExistence type="predicted"/>
<evidence type="ECO:0000313" key="2">
    <source>
        <dbReference type="Proteomes" id="UP000031668"/>
    </source>
</evidence>
<protein>
    <submittedName>
        <fullName evidence="1">Uncharacterized protein</fullName>
    </submittedName>
</protein>
<dbReference type="AlphaFoldDB" id="A0A0C2J1S2"/>
<name>A0A0C2J1S2_THEKT</name>
<comment type="caution">
    <text evidence="1">The sequence shown here is derived from an EMBL/GenBank/DDBJ whole genome shotgun (WGS) entry which is preliminary data.</text>
</comment>